<evidence type="ECO:0000313" key="3">
    <source>
        <dbReference type="EMBL" id="MDS9468837.1"/>
    </source>
</evidence>
<dbReference type="RefSeq" id="WP_311161264.1">
    <property type="nucleotide sequence ID" value="NZ_JAVQLW010000002.1"/>
</dbReference>
<evidence type="ECO:0000256" key="1">
    <source>
        <dbReference type="ARBA" id="ARBA00005622"/>
    </source>
</evidence>
<reference evidence="4" key="1">
    <citation type="submission" date="2023-07" db="EMBL/GenBank/DDBJ databases">
        <title>Paracoccus sp. MBLB3053 whole genome sequence.</title>
        <authorList>
            <person name="Hwang C.Y."/>
            <person name="Cho E.-S."/>
            <person name="Seo M.-J."/>
        </authorList>
    </citation>
    <scope>NUCLEOTIDE SEQUENCE [LARGE SCALE GENOMIC DNA]</scope>
    <source>
        <strain evidence="4">MBLB3053</strain>
    </source>
</reference>
<comment type="caution">
    <text evidence="3">The sequence shown here is derived from an EMBL/GenBank/DDBJ whole genome shotgun (WGS) entry which is preliminary data.</text>
</comment>
<protein>
    <submittedName>
        <fullName evidence="3">Alpha/beta hydrolase-fold protein</fullName>
    </submittedName>
</protein>
<dbReference type="SUPFAM" id="SSF53474">
    <property type="entry name" value="alpha/beta-Hydrolases"/>
    <property type="match status" value="1"/>
</dbReference>
<dbReference type="InterPro" id="IPR000801">
    <property type="entry name" value="Esterase-like"/>
</dbReference>
<accession>A0ABU2HUW6</accession>
<proteinExistence type="inferred from homology"/>
<dbReference type="EMBL" id="JAVQLW010000002">
    <property type="protein sequence ID" value="MDS9468837.1"/>
    <property type="molecule type" value="Genomic_DNA"/>
</dbReference>
<comment type="similarity">
    <text evidence="1">Belongs to the esterase D family.</text>
</comment>
<dbReference type="PANTHER" id="PTHR40841">
    <property type="entry name" value="SIDEROPHORE TRIACETYLFUSARININE C ESTERASE"/>
    <property type="match status" value="1"/>
</dbReference>
<dbReference type="InterPro" id="IPR052558">
    <property type="entry name" value="Siderophore_Hydrolase_D"/>
</dbReference>
<dbReference type="PANTHER" id="PTHR40841:SF2">
    <property type="entry name" value="SIDEROPHORE-DEGRADING ESTERASE (EUROFUNG)"/>
    <property type="match status" value="1"/>
</dbReference>
<organism evidence="3 4">
    <name type="scientific">Paracoccus aurantius</name>
    <dbReference type="NCBI Taxonomy" id="3073814"/>
    <lineage>
        <taxon>Bacteria</taxon>
        <taxon>Pseudomonadati</taxon>
        <taxon>Pseudomonadota</taxon>
        <taxon>Alphaproteobacteria</taxon>
        <taxon>Rhodobacterales</taxon>
        <taxon>Paracoccaceae</taxon>
        <taxon>Paracoccus</taxon>
    </lineage>
</organism>
<dbReference type="InterPro" id="IPR029058">
    <property type="entry name" value="AB_hydrolase_fold"/>
</dbReference>
<dbReference type="Pfam" id="PF00756">
    <property type="entry name" value="Esterase"/>
    <property type="match status" value="1"/>
</dbReference>
<gene>
    <name evidence="3" type="ORF">RGQ15_14825</name>
</gene>
<evidence type="ECO:0000313" key="4">
    <source>
        <dbReference type="Proteomes" id="UP001269144"/>
    </source>
</evidence>
<dbReference type="Gene3D" id="3.40.50.1820">
    <property type="entry name" value="alpha/beta hydrolase"/>
    <property type="match status" value="1"/>
</dbReference>
<dbReference type="Proteomes" id="UP001269144">
    <property type="component" value="Unassembled WGS sequence"/>
</dbReference>
<evidence type="ECO:0000256" key="2">
    <source>
        <dbReference type="ARBA" id="ARBA00022801"/>
    </source>
</evidence>
<keyword evidence="2 3" id="KW-0378">Hydrolase</keyword>
<name>A0ABU2HUW6_9RHOB</name>
<keyword evidence="4" id="KW-1185">Reference proteome</keyword>
<dbReference type="GO" id="GO:0016787">
    <property type="term" value="F:hydrolase activity"/>
    <property type="evidence" value="ECO:0007669"/>
    <property type="project" value="UniProtKB-KW"/>
</dbReference>
<sequence>MTTLPPRAGRRAELAILAHPPRSHRIEIRDIEADAAPEAGGPETYRLFIARPVQTRAAGHPVLYMLDGNAAFDFLSAPLLEAHPWLMVVGVGYATGQQFARASRIRDYSPPEAPGGALQPDPHHPDRLAGGAGQFLARLIGPLRLAAESGVRIDPRRRTLWGHSFGGLFSLFAAATAPESFARYAMVSPSIWWNEDLAHRLVARAGFAQATPIYFAVGDREKRGNDPGPEPTAPPAATIALRNALARRPGVDLRAQVFPGAIHIASLPASLPRTLDLAGQD</sequence>